<evidence type="ECO:0000313" key="2">
    <source>
        <dbReference type="Proteomes" id="UP000827976"/>
    </source>
</evidence>
<keyword evidence="2" id="KW-1185">Reference proteome</keyword>
<name>A0ACB7V9V0_DIOAL</name>
<gene>
    <name evidence="1" type="ORF">IHE45_10G022200</name>
</gene>
<evidence type="ECO:0000313" key="1">
    <source>
        <dbReference type="EMBL" id="KAH7670377.1"/>
    </source>
</evidence>
<comment type="caution">
    <text evidence="1">The sequence shown here is derived from an EMBL/GenBank/DDBJ whole genome shotgun (WGS) entry which is preliminary data.</text>
</comment>
<sequence length="44" mass="5240">MICSYLPILYCLPNLLGHQNPSHQFVCQDITLWHFYMHMSIISM</sequence>
<proteinExistence type="predicted"/>
<dbReference type="EMBL" id="CM037020">
    <property type="protein sequence ID" value="KAH7670377.1"/>
    <property type="molecule type" value="Genomic_DNA"/>
</dbReference>
<organism evidence="1 2">
    <name type="scientific">Dioscorea alata</name>
    <name type="common">Purple yam</name>
    <dbReference type="NCBI Taxonomy" id="55571"/>
    <lineage>
        <taxon>Eukaryota</taxon>
        <taxon>Viridiplantae</taxon>
        <taxon>Streptophyta</taxon>
        <taxon>Embryophyta</taxon>
        <taxon>Tracheophyta</taxon>
        <taxon>Spermatophyta</taxon>
        <taxon>Magnoliopsida</taxon>
        <taxon>Liliopsida</taxon>
        <taxon>Dioscoreales</taxon>
        <taxon>Dioscoreaceae</taxon>
        <taxon>Dioscorea</taxon>
    </lineage>
</organism>
<accession>A0ACB7V9V0</accession>
<protein>
    <submittedName>
        <fullName evidence="1">Uncharacterized protein</fullName>
    </submittedName>
</protein>
<reference evidence="2" key="1">
    <citation type="journal article" date="2022" name="Nat. Commun.">
        <title>Chromosome evolution and the genetic basis of agronomically important traits in greater yam.</title>
        <authorList>
            <person name="Bredeson J.V."/>
            <person name="Lyons J.B."/>
            <person name="Oniyinde I.O."/>
            <person name="Okereke N.R."/>
            <person name="Kolade O."/>
            <person name="Nnabue I."/>
            <person name="Nwadili C.O."/>
            <person name="Hribova E."/>
            <person name="Parker M."/>
            <person name="Nwogha J."/>
            <person name="Shu S."/>
            <person name="Carlson J."/>
            <person name="Kariba R."/>
            <person name="Muthemba S."/>
            <person name="Knop K."/>
            <person name="Barton G.J."/>
            <person name="Sherwood A.V."/>
            <person name="Lopez-Montes A."/>
            <person name="Asiedu R."/>
            <person name="Jamnadass R."/>
            <person name="Muchugi A."/>
            <person name="Goodstein D."/>
            <person name="Egesi C.N."/>
            <person name="Featherston J."/>
            <person name="Asfaw A."/>
            <person name="Simpson G.G."/>
            <person name="Dolezel J."/>
            <person name="Hendre P.S."/>
            <person name="Van Deynze A."/>
            <person name="Kumar P.L."/>
            <person name="Obidiegwu J.E."/>
            <person name="Bhattacharjee R."/>
            <person name="Rokhsar D.S."/>
        </authorList>
    </citation>
    <scope>NUCLEOTIDE SEQUENCE [LARGE SCALE GENOMIC DNA]</scope>
    <source>
        <strain evidence="2">cv. TDa95/00328</strain>
    </source>
</reference>
<dbReference type="Proteomes" id="UP000827976">
    <property type="component" value="Chromosome 10"/>
</dbReference>